<organism evidence="8 9">
    <name type="scientific">Streptomyces actuosus</name>
    <dbReference type="NCBI Taxonomy" id="1885"/>
    <lineage>
        <taxon>Bacteria</taxon>
        <taxon>Bacillati</taxon>
        <taxon>Actinomycetota</taxon>
        <taxon>Actinomycetes</taxon>
        <taxon>Kitasatosporales</taxon>
        <taxon>Streptomycetaceae</taxon>
        <taxon>Streptomyces</taxon>
    </lineage>
</organism>
<dbReference type="GO" id="GO:0022857">
    <property type="term" value="F:transmembrane transporter activity"/>
    <property type="evidence" value="ECO:0007669"/>
    <property type="project" value="InterPro"/>
</dbReference>
<evidence type="ECO:0000256" key="1">
    <source>
        <dbReference type="ARBA" id="ARBA00004651"/>
    </source>
</evidence>
<dbReference type="OrthoDB" id="145388at2"/>
<keyword evidence="3 7" id="KW-0812">Transmembrane</keyword>
<dbReference type="EMBL" id="CP029788">
    <property type="protein sequence ID" value="AWT47371.1"/>
    <property type="molecule type" value="Genomic_DNA"/>
</dbReference>
<feature type="transmembrane region" description="Helical" evidence="7">
    <location>
        <begin position="494"/>
        <end position="512"/>
    </location>
</feature>
<evidence type="ECO:0000313" key="8">
    <source>
        <dbReference type="EMBL" id="AWT47371.1"/>
    </source>
</evidence>
<dbReference type="CDD" id="cd06173">
    <property type="entry name" value="MFS_MefA_like"/>
    <property type="match status" value="1"/>
</dbReference>
<keyword evidence="4 7" id="KW-1133">Transmembrane helix</keyword>
<protein>
    <recommendedName>
        <fullName evidence="10">MFS transporter</fullName>
    </recommendedName>
</protein>
<feature type="transmembrane region" description="Helical" evidence="7">
    <location>
        <begin position="459"/>
        <end position="482"/>
    </location>
</feature>
<feature type="transmembrane region" description="Helical" evidence="7">
    <location>
        <begin position="372"/>
        <end position="395"/>
    </location>
</feature>
<feature type="region of interest" description="Disordered" evidence="6">
    <location>
        <begin position="1"/>
        <end position="212"/>
    </location>
</feature>
<feature type="compositionally biased region" description="Basic and acidic residues" evidence="6">
    <location>
        <begin position="165"/>
        <end position="175"/>
    </location>
</feature>
<accession>A0A2U9PEI0</accession>
<sequence length="641" mass="65880">MAAAGGGGHGSGRAGGPALGHVRQHRDLGGRHEHAGLPRGQLPHPARPAGARGGGPAPGLHHPQRGDAQPGAALPHRRRGTAGALSVRAARTGHARAGPPRQRGAGPRPGPARRRGDRTGGTGAGRLARPGRDLGDRRPRRHRGGAAADPAGCGGGRRAAAQRAAGRDVHAEHRLPARPGELPGTSRHRPDQQRADRQDRRARGAGGGVKPRWPVSLGPEFNRFWVGQSVSTVGDRITIFVVPTLMIFVLDASAFQVGIVAMAQYLGIPLLGPLAGVLVDRWDNRRTLLACDLARLVAVAVIPVAYWQGWLSTPLLFGCVAVISGATIFFTVGYLVAVPAVVPKDHLVRAYSRLEGTRSVSEVSGPSLAAGLYGALGVAALLVDAASYLVSALCIRSMRPWGERTVPEGSVWERLTAGFRLNWADPVLRRVVIAAVTLNCGGPVFVTVLPILAYQGLGVSVGVFGAAMSVAAVGALIGAAVAPKAGERLGTGRMLAWALLLHCLVGLGVLAAPALPAGAVIAVTMGCYGFFMSCINVSSAPIRQSRMTASHQGVMHAAFRTATWGVIPLAALAGGGAVSLLTGPLGVLDAARVTMAGGTLLAACSFLPALRVQPLLDAAERQKVAQVDGGGAEPALAEGAS</sequence>
<dbReference type="InterPro" id="IPR011701">
    <property type="entry name" value="MFS"/>
</dbReference>
<proteinExistence type="predicted"/>
<dbReference type="AlphaFoldDB" id="A0A2U9PEI0"/>
<name>A0A2U9PEI0_STRAS</name>
<feature type="compositionally biased region" description="Gly residues" evidence="6">
    <location>
        <begin position="1"/>
        <end position="18"/>
    </location>
</feature>
<feature type="transmembrane region" description="Helical" evidence="7">
    <location>
        <begin position="518"/>
        <end position="537"/>
    </location>
</feature>
<evidence type="ECO:0000256" key="4">
    <source>
        <dbReference type="ARBA" id="ARBA00022989"/>
    </source>
</evidence>
<comment type="subcellular location">
    <subcellularLocation>
        <location evidence="1">Cell membrane</location>
        <topology evidence="1">Multi-pass membrane protein</topology>
    </subcellularLocation>
</comment>
<feature type="compositionally biased region" description="Low complexity" evidence="6">
    <location>
        <begin position="95"/>
        <end position="106"/>
    </location>
</feature>
<evidence type="ECO:0000313" key="9">
    <source>
        <dbReference type="Proteomes" id="UP000247634"/>
    </source>
</evidence>
<dbReference type="GO" id="GO:0005886">
    <property type="term" value="C:plasma membrane"/>
    <property type="evidence" value="ECO:0007669"/>
    <property type="project" value="UniProtKB-SubCell"/>
</dbReference>
<dbReference type="Gene3D" id="1.20.1250.20">
    <property type="entry name" value="MFS general substrate transporter like domains"/>
    <property type="match status" value="1"/>
</dbReference>
<feature type="transmembrane region" description="Helical" evidence="7">
    <location>
        <begin position="558"/>
        <end position="581"/>
    </location>
</feature>
<evidence type="ECO:0000256" key="3">
    <source>
        <dbReference type="ARBA" id="ARBA00022692"/>
    </source>
</evidence>
<feature type="transmembrane region" description="Helical" evidence="7">
    <location>
        <begin position="593"/>
        <end position="612"/>
    </location>
</feature>
<keyword evidence="5 7" id="KW-0472">Membrane</keyword>
<dbReference type="InterPro" id="IPR036259">
    <property type="entry name" value="MFS_trans_sf"/>
</dbReference>
<dbReference type="Pfam" id="PF07690">
    <property type="entry name" value="MFS_1"/>
    <property type="match status" value="1"/>
</dbReference>
<evidence type="ECO:0000256" key="6">
    <source>
        <dbReference type="SAM" id="MobiDB-lite"/>
    </source>
</evidence>
<evidence type="ECO:0000256" key="2">
    <source>
        <dbReference type="ARBA" id="ARBA00022475"/>
    </source>
</evidence>
<feature type="compositionally biased region" description="Basic and acidic residues" evidence="6">
    <location>
        <begin position="188"/>
        <end position="202"/>
    </location>
</feature>
<dbReference type="KEGG" id="sact:DMT42_00865"/>
<keyword evidence="9" id="KW-1185">Reference proteome</keyword>
<dbReference type="PANTHER" id="PTHR23513:SF6">
    <property type="entry name" value="MAJOR FACILITATOR SUPERFAMILY ASSOCIATED DOMAIN-CONTAINING PROTEIN"/>
    <property type="match status" value="1"/>
</dbReference>
<feature type="transmembrane region" description="Helical" evidence="7">
    <location>
        <begin position="431"/>
        <end position="453"/>
    </location>
</feature>
<gene>
    <name evidence="8" type="ORF">DMT42_00865</name>
</gene>
<evidence type="ECO:0008006" key="10">
    <source>
        <dbReference type="Google" id="ProtNLM"/>
    </source>
</evidence>
<evidence type="ECO:0000256" key="5">
    <source>
        <dbReference type="ARBA" id="ARBA00023136"/>
    </source>
</evidence>
<keyword evidence="2" id="KW-1003">Cell membrane</keyword>
<dbReference type="PANTHER" id="PTHR23513">
    <property type="entry name" value="INTEGRAL MEMBRANE EFFLUX PROTEIN-RELATED"/>
    <property type="match status" value="1"/>
</dbReference>
<feature type="transmembrane region" description="Helical" evidence="7">
    <location>
        <begin position="314"/>
        <end position="337"/>
    </location>
</feature>
<dbReference type="Proteomes" id="UP000247634">
    <property type="component" value="Chromosome"/>
</dbReference>
<feature type="compositionally biased region" description="Basic and acidic residues" evidence="6">
    <location>
        <begin position="25"/>
        <end position="36"/>
    </location>
</feature>
<dbReference type="SUPFAM" id="SSF103473">
    <property type="entry name" value="MFS general substrate transporter"/>
    <property type="match status" value="1"/>
</dbReference>
<evidence type="ECO:0000256" key="7">
    <source>
        <dbReference type="SAM" id="Phobius"/>
    </source>
</evidence>
<reference evidence="8 9" key="1">
    <citation type="submission" date="2018-06" db="EMBL/GenBank/DDBJ databases">
        <title>The complete genome sequence of a nosiheptide producer Streptomyces actuosus ATCC 25421: deducing the ability of producing a new class III lantibiotics.</title>
        <authorList>
            <person name="Liu W."/>
            <person name="Sun F."/>
            <person name="Hu Y."/>
        </authorList>
    </citation>
    <scope>NUCLEOTIDE SEQUENCE [LARGE SCALE GENOMIC DNA]</scope>
    <source>
        <strain evidence="8 9">ATCC 25421</strain>
    </source>
</reference>